<name>K2RPY0_MACPH</name>
<dbReference type="AlphaFoldDB" id="K2RPY0"/>
<dbReference type="EMBL" id="AHHD01000453">
    <property type="protein sequence ID" value="EKG12264.1"/>
    <property type="molecule type" value="Genomic_DNA"/>
</dbReference>
<dbReference type="Proteomes" id="UP000007129">
    <property type="component" value="Unassembled WGS sequence"/>
</dbReference>
<protein>
    <submittedName>
        <fullName evidence="1">Uncharacterized protein</fullName>
    </submittedName>
</protein>
<sequence length="146" mass="15841">MICSACHLCSGLLSSNTSNLVPLAIANTTWLGTIGVFRCSSKWRSLCSTGKLLSLLKDAATDFIPGHNAKTLRRVGGVVDVIPSGEQRRDKLQDVSFNGLQGQCFGNLCPNRKNRDRLSVVTKVILRGQSHRHPGSSASVFDYPEI</sequence>
<accession>K2RPY0</accession>
<evidence type="ECO:0000313" key="2">
    <source>
        <dbReference type="Proteomes" id="UP000007129"/>
    </source>
</evidence>
<dbReference type="VEuPathDB" id="FungiDB:MPH_10569"/>
<proteinExistence type="predicted"/>
<comment type="caution">
    <text evidence="1">The sequence shown here is derived from an EMBL/GenBank/DDBJ whole genome shotgun (WGS) entry which is preliminary data.</text>
</comment>
<gene>
    <name evidence="1" type="ORF">MPH_10569</name>
</gene>
<dbReference type="InParanoid" id="K2RPY0"/>
<dbReference type="HOGENOM" id="CLU_1777843_0_0_1"/>
<reference evidence="1 2" key="1">
    <citation type="journal article" date="2012" name="BMC Genomics">
        <title>Tools to kill: Genome of one of the most destructive plant pathogenic fungi Macrophomina phaseolina.</title>
        <authorList>
            <person name="Islam M.S."/>
            <person name="Haque M.S."/>
            <person name="Islam M.M."/>
            <person name="Emdad E.M."/>
            <person name="Halim A."/>
            <person name="Hossen Q.M.M."/>
            <person name="Hossain M.Z."/>
            <person name="Ahmed B."/>
            <person name="Rahim S."/>
            <person name="Rahman M.S."/>
            <person name="Alam M.M."/>
            <person name="Hou S."/>
            <person name="Wan X."/>
            <person name="Saito J.A."/>
            <person name="Alam M."/>
        </authorList>
    </citation>
    <scope>NUCLEOTIDE SEQUENCE [LARGE SCALE GENOMIC DNA]</scope>
    <source>
        <strain evidence="1 2">MS6</strain>
    </source>
</reference>
<organism evidence="1 2">
    <name type="scientific">Macrophomina phaseolina (strain MS6)</name>
    <name type="common">Charcoal rot fungus</name>
    <dbReference type="NCBI Taxonomy" id="1126212"/>
    <lineage>
        <taxon>Eukaryota</taxon>
        <taxon>Fungi</taxon>
        <taxon>Dikarya</taxon>
        <taxon>Ascomycota</taxon>
        <taxon>Pezizomycotina</taxon>
        <taxon>Dothideomycetes</taxon>
        <taxon>Dothideomycetes incertae sedis</taxon>
        <taxon>Botryosphaeriales</taxon>
        <taxon>Botryosphaeriaceae</taxon>
        <taxon>Macrophomina</taxon>
    </lineage>
</organism>
<evidence type="ECO:0000313" key="1">
    <source>
        <dbReference type="EMBL" id="EKG12264.1"/>
    </source>
</evidence>